<dbReference type="PANTHER" id="PTHR23310">
    <property type="entry name" value="ACYL-COA-BINDING PROTEIN, ACBP"/>
    <property type="match status" value="1"/>
</dbReference>
<dbReference type="CDD" id="cd00435">
    <property type="entry name" value="ACBP"/>
    <property type="match status" value="1"/>
</dbReference>
<evidence type="ECO:0000256" key="2">
    <source>
        <dbReference type="SAM" id="MobiDB-lite"/>
    </source>
</evidence>
<dbReference type="InterPro" id="IPR022408">
    <property type="entry name" value="Acyl-CoA-binding_prot_CS"/>
</dbReference>
<feature type="domain" description="ACB" evidence="3">
    <location>
        <begin position="87"/>
        <end position="172"/>
    </location>
</feature>
<evidence type="ECO:0000313" key="4">
    <source>
        <dbReference type="Proteomes" id="UP001652663"/>
    </source>
</evidence>
<dbReference type="InterPro" id="IPR000582">
    <property type="entry name" value="Acyl-CoA-binding_protein"/>
</dbReference>
<dbReference type="PROSITE" id="PS00880">
    <property type="entry name" value="ACB_1"/>
    <property type="match status" value="1"/>
</dbReference>
<evidence type="ECO:0000256" key="1">
    <source>
        <dbReference type="ARBA" id="ARBA00023121"/>
    </source>
</evidence>
<dbReference type="Gene3D" id="1.20.80.10">
    <property type="match status" value="1"/>
</dbReference>
<accession>A0A6P5DGL1</accession>
<keyword evidence="4" id="KW-1185">Reference proteome</keyword>
<dbReference type="Pfam" id="PF00887">
    <property type="entry name" value="ACBP"/>
    <property type="match status" value="1"/>
</dbReference>
<dbReference type="GO" id="GO:0000062">
    <property type="term" value="F:fatty-acyl-CoA binding"/>
    <property type="evidence" value="ECO:0007669"/>
    <property type="project" value="InterPro"/>
</dbReference>
<gene>
    <name evidence="5" type="primary">LOC109573490</name>
</gene>
<sequence length="172" mass="18494">MGGPGGRDNRPCLGPSPQSQLGLLAVQTRPPPPRAQARSRLTAGGVRTARPTAPPTGRSPPTKEQAAFSAGHHLERAEGPSLSTPMCQVEFEMACAAIKQLKGPVSDQEKLLVYSYYKQATQGDCNIPAPPATDLKAKAKWEAWNENKGMSKMDAMRIYIAKVEELKKNEAG</sequence>
<dbReference type="Proteomes" id="UP001652663">
    <property type="component" value="Chromosome 19"/>
</dbReference>
<dbReference type="InterPro" id="IPR035984">
    <property type="entry name" value="Acyl-CoA-binding_sf"/>
</dbReference>
<dbReference type="PRINTS" id="PR00689">
    <property type="entry name" value="ACOABINDINGP"/>
</dbReference>
<protein>
    <submittedName>
        <fullName evidence="5">Diazepam-binding inhibitor-like 5</fullName>
    </submittedName>
</protein>
<dbReference type="AlphaFoldDB" id="A0A6P5DGL1"/>
<name>A0A6P5DGL1_BOSIN</name>
<proteinExistence type="predicted"/>
<dbReference type="KEGG" id="biu:109573490"/>
<dbReference type="GO" id="GO:0006631">
    <property type="term" value="P:fatty acid metabolic process"/>
    <property type="evidence" value="ECO:0007669"/>
    <property type="project" value="TreeGrafter"/>
</dbReference>
<dbReference type="SUPFAM" id="SSF47027">
    <property type="entry name" value="Acyl-CoA binding protein"/>
    <property type="match status" value="1"/>
</dbReference>
<dbReference type="PROSITE" id="PS51228">
    <property type="entry name" value="ACB_2"/>
    <property type="match status" value="1"/>
</dbReference>
<organism evidence="4 5">
    <name type="scientific">Bos indicus</name>
    <name type="common">Zebu</name>
    <dbReference type="NCBI Taxonomy" id="9915"/>
    <lineage>
        <taxon>Eukaryota</taxon>
        <taxon>Metazoa</taxon>
        <taxon>Chordata</taxon>
        <taxon>Craniata</taxon>
        <taxon>Vertebrata</taxon>
        <taxon>Euteleostomi</taxon>
        <taxon>Mammalia</taxon>
        <taxon>Eutheria</taxon>
        <taxon>Laurasiatheria</taxon>
        <taxon>Artiodactyla</taxon>
        <taxon>Ruminantia</taxon>
        <taxon>Pecora</taxon>
        <taxon>Bovidae</taxon>
        <taxon>Bovinae</taxon>
        <taxon>Bos</taxon>
    </lineage>
</organism>
<dbReference type="GO" id="GO:0005739">
    <property type="term" value="C:mitochondrion"/>
    <property type="evidence" value="ECO:0007669"/>
    <property type="project" value="TreeGrafter"/>
</dbReference>
<keyword evidence="1" id="KW-0446">Lipid-binding</keyword>
<evidence type="ECO:0000313" key="5">
    <source>
        <dbReference type="RefSeq" id="XP_019836287.2"/>
    </source>
</evidence>
<feature type="region of interest" description="Disordered" evidence="2">
    <location>
        <begin position="1"/>
        <end position="81"/>
    </location>
</feature>
<reference evidence="5" key="1">
    <citation type="submission" date="2025-08" db="UniProtKB">
        <authorList>
            <consortium name="RefSeq"/>
        </authorList>
    </citation>
    <scope>IDENTIFICATION</scope>
    <source>
        <tissue evidence="5">Blood</tissue>
    </source>
</reference>
<dbReference type="RefSeq" id="XP_019836287.2">
    <property type="nucleotide sequence ID" value="XM_019980728.2"/>
</dbReference>
<dbReference type="PANTHER" id="PTHR23310:SF13">
    <property type="entry name" value="DIAZEPAM-BINDING INHIBITOR-LIKE 5"/>
    <property type="match status" value="1"/>
</dbReference>
<dbReference type="GeneID" id="109573490"/>
<dbReference type="InterPro" id="IPR014352">
    <property type="entry name" value="FERM/acyl-CoA-bd_prot_sf"/>
</dbReference>
<evidence type="ECO:0000259" key="3">
    <source>
        <dbReference type="PROSITE" id="PS51228"/>
    </source>
</evidence>
<dbReference type="OrthoDB" id="346910at2759"/>